<dbReference type="GO" id="GO:0051123">
    <property type="term" value="P:RNA polymerase II preinitiation complex assembly"/>
    <property type="evidence" value="ECO:0007669"/>
    <property type="project" value="TreeGrafter"/>
</dbReference>
<comment type="similarity">
    <text evidence="2 10">Belongs to the TAF1 family.</text>
</comment>
<evidence type="ECO:0000256" key="9">
    <source>
        <dbReference type="ARBA" id="ARBA00023306"/>
    </source>
</evidence>
<feature type="region of interest" description="Disordered" evidence="14">
    <location>
        <begin position="1123"/>
        <end position="1191"/>
    </location>
</feature>
<evidence type="ECO:0000256" key="14">
    <source>
        <dbReference type="SAM" id="MobiDB-lite"/>
    </source>
</evidence>
<feature type="compositionally biased region" description="Basic and acidic residues" evidence="14">
    <location>
        <begin position="1266"/>
        <end position="1281"/>
    </location>
</feature>
<dbReference type="GO" id="GO:0016251">
    <property type="term" value="F:RNA polymerase II general transcription initiation factor activity"/>
    <property type="evidence" value="ECO:0007669"/>
    <property type="project" value="InterPro"/>
</dbReference>
<dbReference type="PANTHER" id="PTHR13900:SF0">
    <property type="entry name" value="TRANSCRIPTION INITIATION FACTOR TFIID SUBUNIT 1"/>
    <property type="match status" value="1"/>
</dbReference>
<feature type="compositionally biased region" description="Basic and acidic residues" evidence="14">
    <location>
        <begin position="1134"/>
        <end position="1146"/>
    </location>
</feature>
<dbReference type="PANTHER" id="PTHR13900">
    <property type="entry name" value="TRANSCRIPTION INITIATION FACTOR TFIID"/>
    <property type="match status" value="1"/>
</dbReference>
<sequence>MSDSDSDEDQDRPFSIAGFLFGNINEDGQLEDDSVLDNESKKHLAGLGTLGLGSLITEITSNEDEEKEESRDTASWVKSTDDAVDYSDISEVAEDETKKYRQAMGSLQPSRKTDDEDDYDADCEDIDSKLMPPPPPPSLSASGKKDEPSTQNTNAGEDGDGIILPSIIAPSSTADKVDFSSSSDSESETDRPCQGSGSGGPPDRLNLPLAGIMQKDAAKALPSVTELFPEFRPGKVLRFLRLFGPGKNMPSVWRSARRKKKRKHRDPQPGTPPPEGEPSEQTPEKKSGWIYEYAPAPPPEQCLSDDEITMMAPVESKFSQTCGDGDKEAEARPKVAEWRYGPAQLWYDMLGVPEDGRGFNYGFKLKETPSDEPQKEDTPKETTQTSQEVFLMVTQLQWEDDIIWNGEDVKHKGTKTQRASLAGWLPSSMTRNANAYNAQQGLTRSNSQLVPPTPPPMPKVSSISGSKREKTASHEDDCLWYSIFPIDNEELVYGRWEDNIIWDDQEMDHLLAPPVLTLDPNDENIILEIPDEKEETTSHSPSKENKKETAIKKSRILLGKTGVIKDEPQQNMSQPEVKDPWNLSNDEFYYPKQQGLRGTFGGNIIQHSIPALELRQPFFPTHMGPMKLRQFHRPALKKYSFGALAQPGPHAVQPLLKHIKKKAKMREQERQAAGGGDMFFMRTPQDLTGKDGDLILAEYSEEYPPLVMQVGMATKIKNYYKRKPGKDPGAPDCKYGETVYCHTSPFLGSLHPGQLLQAFENNLFRAPIYLHKMPETDFLVLRTRHGYYIRELVDIVVVGQECPLFEVPGPNSKRANTHIRDFLQVFIYRLFWKSKDRPRRIRMEDIKKAFPSHSESSIRKRLKLCADFKRTGMDSNWWVLKPDFRLPTEEEIRAMVSPEQCCSYYSMLVAEQRLKDAGYGEKSFFAPEEENEEDFQMKIDDEVRTAPWNTTRAFISAMKGKCLLEVTGVADPTGCGEGFSYVKVPNKPTQTKDDKEPQPVKKTVTGTDADLRRLSLKNAKQLLRKFGVPEEEIKKLSRWEVIDVVRTMSTEQARSGEGPMSKFARGSRFSVAEHQERYKEECQRIFDLQNKVLESTEVLSTDTDSSSAEDSDFEEMGKNIENMLQNKKTSSQLSREREEQERKELQRMLMGEESDRDNKGRKERRKGLSSSLSTGSHKDDDTSSVTSLNSSATGRRLKIYRTFRDEDGKEYVRCETVRKASVIDAYTRIRTTKDDEFIRKFALFDEQHREEMRKERRRIQEQLRRLKRNQEKDKIKGPPEKKAKKVKERPDLKLKCGACGAIGHMRTNKFCPLYYQTNAPPSNPVAMTEEQEEELEKTVIHNDNEELIKVEGTKIVLGKQLIESADEVRRKSLVLKFPKQQLPPKKKRRVGSAVHCDYLNVRTLLQNHTRPFIADTYPFHTPVNAKVVKDYYKIISRPMDLQTLRENVRKRMYPSREEFREAVELIVKNSATYNGAKHPITQVAQSMLDLCDTKLKEKEDRLVRLEKAINPLLDDDDQVAFSFILDNIVTQKMMIVPESWPFHHPVNKKFVPDYYKVIVNPMDLETIRSNISKHKYQNRETFLADVSVIHANSIKYNGIDSPYTKTAMEIINVCKQTLAEYDEHLTQLEKDISTAKEAALDAADLESLDPMTPGPYTPQPADLFDSGPSGSLPREPSGLFSEGPLVVAPEKRGGQGRHGRRPGEEESDVDIEGFEEEDDGKPKTPAPEEEDEEEEGDDGRSSRPAQASVLYQDLLMSDGEDDASEEEGDNPFSSIQLSESGSDSDRDIDVRPPPPRRTQETARMGMEQDESMMSYEGDGPDEVHMEDSNVRYSKFFSYSINIEEEDEEDEARRRGPAVLSQVQLSEDEESEEFRSIGGDSDMDSDN</sequence>
<feature type="region of interest" description="Disordered" evidence="14">
    <location>
        <begin position="443"/>
        <end position="469"/>
    </location>
</feature>
<evidence type="ECO:0000313" key="17">
    <source>
        <dbReference type="Proteomes" id="UP000472267"/>
    </source>
</evidence>
<dbReference type="Ensembl" id="ENSSFAT00005057695.1">
    <property type="protein sequence ID" value="ENSSFAP00005055989.1"/>
    <property type="gene ID" value="ENSSFAG00005026321.1"/>
</dbReference>
<feature type="compositionally biased region" description="Polar residues" evidence="14">
    <location>
        <begin position="1771"/>
        <end position="1781"/>
    </location>
</feature>
<feature type="coiled-coil region" evidence="13">
    <location>
        <begin position="1611"/>
        <end position="1638"/>
    </location>
</feature>
<feature type="cross-link" description="Glycyl lysine isopeptide (Lys-Gly) (interchain with G-Cter in SUMO2)" evidence="11">
    <location>
        <position position="578"/>
    </location>
</feature>
<evidence type="ECO:0000256" key="2">
    <source>
        <dbReference type="ARBA" id="ARBA00009064"/>
    </source>
</evidence>
<dbReference type="PIRSF" id="PIRSF003047">
    <property type="entry name" value="TAF1_animal"/>
    <property type="match status" value="1"/>
</dbReference>
<dbReference type="Gene3D" id="1.20.920.10">
    <property type="entry name" value="Bromodomain-like"/>
    <property type="match status" value="2"/>
</dbReference>
<keyword evidence="13" id="KW-0175">Coiled coil</keyword>
<dbReference type="InterPro" id="IPR036741">
    <property type="entry name" value="TAFII-230_TBP-bd_sf"/>
</dbReference>
<feature type="region of interest" description="Disordered" evidence="14">
    <location>
        <begin position="1844"/>
        <end position="1886"/>
    </location>
</feature>
<reference evidence="16" key="3">
    <citation type="submission" date="2025-09" db="UniProtKB">
        <authorList>
            <consortium name="Ensembl"/>
        </authorList>
    </citation>
    <scope>IDENTIFICATION</scope>
</reference>
<dbReference type="GO" id="GO:0017025">
    <property type="term" value="F:TBP-class protein binding"/>
    <property type="evidence" value="ECO:0007669"/>
    <property type="project" value="InterPro"/>
</dbReference>
<keyword evidence="9" id="KW-0131">Cell cycle</keyword>
<evidence type="ECO:0000256" key="1">
    <source>
        <dbReference type="ARBA" id="ARBA00004123"/>
    </source>
</evidence>
<dbReference type="FunFam" id="1.10.1100.10:FF:000001">
    <property type="entry name" value="Transcription initiation factor TFIID subunit"/>
    <property type="match status" value="1"/>
</dbReference>
<dbReference type="Pfam" id="PF00439">
    <property type="entry name" value="Bromodomain"/>
    <property type="match status" value="2"/>
</dbReference>
<feature type="compositionally biased region" description="Acidic residues" evidence="14">
    <location>
        <begin position="1727"/>
        <end position="1737"/>
    </location>
</feature>
<dbReference type="FunFam" id="1.20.920.10:FF:000020">
    <property type="entry name" value="Transcription initiation factor TFIID subunit"/>
    <property type="match status" value="1"/>
</dbReference>
<feature type="region of interest" description="Disordered" evidence="14">
    <location>
        <begin position="1647"/>
        <end position="1825"/>
    </location>
</feature>
<dbReference type="GO" id="GO:0004674">
    <property type="term" value="F:protein serine/threonine kinase activity"/>
    <property type="evidence" value="ECO:0007669"/>
    <property type="project" value="UniProtKB-UniRule"/>
</dbReference>
<keyword evidence="7 10" id="KW-0804">Transcription</keyword>
<reference evidence="16" key="1">
    <citation type="submission" date="2019-06" db="EMBL/GenBank/DDBJ databases">
        <authorList>
            <consortium name="Wellcome Sanger Institute Data Sharing"/>
        </authorList>
    </citation>
    <scope>NUCLEOTIDE SEQUENCE [LARGE SCALE GENOMIC DNA]</scope>
</reference>
<gene>
    <name evidence="16" type="primary">taf1</name>
</gene>
<evidence type="ECO:0000256" key="11">
    <source>
        <dbReference type="PIRSR" id="PIRSR003047-2"/>
    </source>
</evidence>
<dbReference type="GO" id="GO:0005669">
    <property type="term" value="C:transcription factor TFIID complex"/>
    <property type="evidence" value="ECO:0007669"/>
    <property type="project" value="UniProtKB-UniRule"/>
</dbReference>
<feature type="coiled-coil region" evidence="13">
    <location>
        <begin position="1488"/>
        <end position="1515"/>
    </location>
</feature>
<comment type="subcellular location">
    <subcellularLocation>
        <location evidence="1 10">Nucleus</location>
    </subcellularLocation>
</comment>
<keyword evidence="17" id="KW-1185">Reference proteome</keyword>
<dbReference type="InterPro" id="IPR022591">
    <property type="entry name" value="TAF1_HAT_dom"/>
</dbReference>
<feature type="region of interest" description="Disordered" evidence="14">
    <location>
        <begin position="1266"/>
        <end position="1287"/>
    </location>
</feature>
<evidence type="ECO:0000256" key="10">
    <source>
        <dbReference type="PIRNR" id="PIRNR003047"/>
    </source>
</evidence>
<dbReference type="InterPro" id="IPR036427">
    <property type="entry name" value="Bromodomain-like_sf"/>
</dbReference>
<dbReference type="SUPFAM" id="SSF47370">
    <property type="entry name" value="Bromodomain"/>
    <property type="match status" value="2"/>
</dbReference>
<dbReference type="SUPFAM" id="SSF47055">
    <property type="entry name" value="TAF(II)230 TBP-binding fragment"/>
    <property type="match status" value="1"/>
</dbReference>
<feature type="compositionally biased region" description="Acidic residues" evidence="14">
    <location>
        <begin position="1705"/>
        <end position="1719"/>
    </location>
</feature>
<organism evidence="16 17">
    <name type="scientific">Salarias fasciatus</name>
    <name type="common">Jewelled blenny</name>
    <name type="synonym">Blennius fasciatus</name>
    <dbReference type="NCBI Taxonomy" id="181472"/>
    <lineage>
        <taxon>Eukaryota</taxon>
        <taxon>Metazoa</taxon>
        <taxon>Chordata</taxon>
        <taxon>Craniata</taxon>
        <taxon>Vertebrata</taxon>
        <taxon>Euteleostomi</taxon>
        <taxon>Actinopterygii</taxon>
        <taxon>Neopterygii</taxon>
        <taxon>Teleostei</taxon>
        <taxon>Neoteleostei</taxon>
        <taxon>Acanthomorphata</taxon>
        <taxon>Ovalentaria</taxon>
        <taxon>Blenniimorphae</taxon>
        <taxon>Blenniiformes</taxon>
        <taxon>Blennioidei</taxon>
        <taxon>Blenniidae</taxon>
        <taxon>Salariinae</taxon>
        <taxon>Salarias</taxon>
    </lineage>
</organism>
<dbReference type="Proteomes" id="UP000472267">
    <property type="component" value="Chromosome 10"/>
</dbReference>
<keyword evidence="3" id="KW-0677">Repeat</keyword>
<keyword evidence="4 10" id="KW-0805">Transcription regulation</keyword>
<dbReference type="InterPro" id="IPR009067">
    <property type="entry name" value="TAF_II_230-bd"/>
</dbReference>
<keyword evidence="5 12" id="KW-0103">Bromodomain</keyword>
<feature type="compositionally biased region" description="Basic and acidic residues" evidence="14">
    <location>
        <begin position="364"/>
        <end position="380"/>
    </location>
</feature>
<feature type="region of interest" description="Disordered" evidence="14">
    <location>
        <begin position="250"/>
        <end position="285"/>
    </location>
</feature>
<dbReference type="Pfam" id="PF15288">
    <property type="entry name" value="zf-CCHC_6"/>
    <property type="match status" value="1"/>
</dbReference>
<evidence type="ECO:0000256" key="13">
    <source>
        <dbReference type="SAM" id="Coils"/>
    </source>
</evidence>
<feature type="compositionally biased region" description="Acidic residues" evidence="14">
    <location>
        <begin position="115"/>
        <end position="125"/>
    </location>
</feature>
<evidence type="ECO:0000259" key="15">
    <source>
        <dbReference type="PROSITE" id="PS50014"/>
    </source>
</evidence>
<feature type="compositionally biased region" description="Acidic residues" evidence="14">
    <location>
        <begin position="1758"/>
        <end position="1769"/>
    </location>
</feature>
<feature type="cross-link" description="Glycyl lysine isopeptide (Lys-Gly) (interchain with G-Cter in SUMO2)" evidence="11">
    <location>
        <position position="565"/>
    </location>
</feature>
<feature type="region of interest" description="Disordered" evidence="14">
    <location>
        <begin position="363"/>
        <end position="385"/>
    </location>
</feature>
<dbReference type="Pfam" id="PF09247">
    <property type="entry name" value="TBP-binding"/>
    <property type="match status" value="1"/>
</dbReference>
<name>A0A672JS41_SALFA</name>
<dbReference type="InterPro" id="IPR041670">
    <property type="entry name" value="Znf-CCHC_6"/>
</dbReference>
<proteinExistence type="inferred from homology"/>
<keyword evidence="6" id="KW-0238">DNA-binding</keyword>
<dbReference type="Gene3D" id="1.10.1100.10">
    <property type="entry name" value="TAFII-230 TBP-binding domain"/>
    <property type="match status" value="1"/>
</dbReference>
<dbReference type="GO" id="GO:0004402">
    <property type="term" value="F:histone acetyltransferase activity"/>
    <property type="evidence" value="ECO:0007669"/>
    <property type="project" value="InterPro"/>
</dbReference>
<accession>A0A672JS41</accession>
<evidence type="ECO:0000256" key="7">
    <source>
        <dbReference type="ARBA" id="ARBA00023163"/>
    </source>
</evidence>
<evidence type="ECO:0000256" key="4">
    <source>
        <dbReference type="ARBA" id="ARBA00023015"/>
    </source>
</evidence>
<evidence type="ECO:0000256" key="6">
    <source>
        <dbReference type="ARBA" id="ARBA00023125"/>
    </source>
</evidence>
<reference evidence="16" key="2">
    <citation type="submission" date="2025-08" db="UniProtKB">
        <authorList>
            <consortium name="Ensembl"/>
        </authorList>
    </citation>
    <scope>IDENTIFICATION</scope>
</reference>
<dbReference type="PRINTS" id="PR00503">
    <property type="entry name" value="BROMODOMAIN"/>
</dbReference>
<dbReference type="InterPro" id="IPR001487">
    <property type="entry name" value="Bromodomain"/>
</dbReference>
<keyword evidence="8 10" id="KW-0539">Nucleus</keyword>
<protein>
    <recommendedName>
        <fullName evidence="10">Transcription initiation factor TFIID subunit</fullName>
    </recommendedName>
</protein>
<dbReference type="InterPro" id="IPR040240">
    <property type="entry name" value="TAF1"/>
</dbReference>
<evidence type="ECO:0000256" key="3">
    <source>
        <dbReference type="ARBA" id="ARBA00022737"/>
    </source>
</evidence>
<dbReference type="PROSITE" id="PS50014">
    <property type="entry name" value="BROMODOMAIN_2"/>
    <property type="match status" value="2"/>
</dbReference>
<dbReference type="SMART" id="SM00297">
    <property type="entry name" value="BROMO"/>
    <property type="match status" value="2"/>
</dbReference>
<dbReference type="Pfam" id="PF12157">
    <property type="entry name" value="DUF3591"/>
    <property type="match status" value="1"/>
</dbReference>
<feature type="domain" description="Bromo" evidence="15">
    <location>
        <begin position="1534"/>
        <end position="1604"/>
    </location>
</feature>
<evidence type="ECO:0000256" key="5">
    <source>
        <dbReference type="ARBA" id="ARBA00023117"/>
    </source>
</evidence>
<evidence type="ECO:0000256" key="8">
    <source>
        <dbReference type="ARBA" id="ARBA00023242"/>
    </source>
</evidence>
<feature type="region of interest" description="Disordered" evidence="14">
    <location>
        <begin position="59"/>
        <end position="211"/>
    </location>
</feature>
<evidence type="ECO:0000256" key="12">
    <source>
        <dbReference type="PROSITE-ProRule" id="PRU00035"/>
    </source>
</evidence>
<dbReference type="PROSITE" id="PS00633">
    <property type="entry name" value="BROMODOMAIN_1"/>
    <property type="match status" value="1"/>
</dbReference>
<dbReference type="GO" id="GO:0003677">
    <property type="term" value="F:DNA binding"/>
    <property type="evidence" value="ECO:0007669"/>
    <property type="project" value="UniProtKB-KW"/>
</dbReference>
<evidence type="ECO:0000313" key="16">
    <source>
        <dbReference type="Ensembl" id="ENSSFAP00005055989.1"/>
    </source>
</evidence>
<feature type="compositionally biased region" description="Basic residues" evidence="14">
    <location>
        <begin position="255"/>
        <end position="265"/>
    </location>
</feature>
<dbReference type="InterPro" id="IPR018359">
    <property type="entry name" value="Bromodomain_CS"/>
</dbReference>
<dbReference type="InterPro" id="IPR011177">
    <property type="entry name" value="TAF1_animal"/>
</dbReference>
<feature type="domain" description="Bromo" evidence="15">
    <location>
        <begin position="1411"/>
        <end position="1481"/>
    </location>
</feature>
<dbReference type="CDD" id="cd05511">
    <property type="entry name" value="Bromo_TFIID"/>
    <property type="match status" value="2"/>
</dbReference>